<dbReference type="Proteomes" id="UP001153636">
    <property type="component" value="Chromosome 4"/>
</dbReference>
<reference evidence="1" key="1">
    <citation type="submission" date="2022-01" db="EMBL/GenBank/DDBJ databases">
        <authorList>
            <person name="King R."/>
        </authorList>
    </citation>
    <scope>NUCLEOTIDE SEQUENCE</scope>
</reference>
<keyword evidence="2" id="KW-1185">Reference proteome</keyword>
<protein>
    <recommendedName>
        <fullName evidence="3">HAT C-terminal dimerisation domain-containing protein</fullName>
    </recommendedName>
</protein>
<gene>
    <name evidence="1" type="ORF">PSYICH_LOCUS10173</name>
</gene>
<evidence type="ECO:0008006" key="3">
    <source>
        <dbReference type="Google" id="ProtNLM"/>
    </source>
</evidence>
<dbReference type="AlphaFoldDB" id="A0A9P0GE40"/>
<dbReference type="EMBL" id="OV651816">
    <property type="protein sequence ID" value="CAH1110088.1"/>
    <property type="molecule type" value="Genomic_DNA"/>
</dbReference>
<dbReference type="OrthoDB" id="6781636at2759"/>
<evidence type="ECO:0000313" key="1">
    <source>
        <dbReference type="EMBL" id="CAH1110088.1"/>
    </source>
</evidence>
<evidence type="ECO:0000313" key="2">
    <source>
        <dbReference type="Proteomes" id="UP001153636"/>
    </source>
</evidence>
<sequence>MKELFIEYQKNFPDQLLSDTVNVYQFLEKNRLKAELQILYEREELQTISRVILLLSFVSQEDMKYTFQETIKLLEVSVTTSMSTSEAERCFSMLKRIKTFLRNSLKKKD</sequence>
<name>A0A9P0GE40_9CUCU</name>
<accession>A0A9P0GE40</accession>
<proteinExistence type="predicted"/>
<organism evidence="1 2">
    <name type="scientific">Psylliodes chrysocephalus</name>
    <dbReference type="NCBI Taxonomy" id="3402493"/>
    <lineage>
        <taxon>Eukaryota</taxon>
        <taxon>Metazoa</taxon>
        <taxon>Ecdysozoa</taxon>
        <taxon>Arthropoda</taxon>
        <taxon>Hexapoda</taxon>
        <taxon>Insecta</taxon>
        <taxon>Pterygota</taxon>
        <taxon>Neoptera</taxon>
        <taxon>Endopterygota</taxon>
        <taxon>Coleoptera</taxon>
        <taxon>Polyphaga</taxon>
        <taxon>Cucujiformia</taxon>
        <taxon>Chrysomeloidea</taxon>
        <taxon>Chrysomelidae</taxon>
        <taxon>Galerucinae</taxon>
        <taxon>Alticini</taxon>
        <taxon>Psylliodes</taxon>
    </lineage>
</organism>